<reference evidence="1 2" key="1">
    <citation type="submission" date="2016-10" db="EMBL/GenBank/DDBJ databases">
        <authorList>
            <person name="de Groot N.N."/>
        </authorList>
    </citation>
    <scope>NUCLEOTIDE SEQUENCE [LARGE SCALE GENOMIC DNA]</scope>
    <source>
        <strain evidence="1 2">OK461</strain>
    </source>
</reference>
<dbReference type="RefSeq" id="WP_075031041.1">
    <property type="nucleotide sequence ID" value="NZ_FONR01000015.1"/>
</dbReference>
<dbReference type="Proteomes" id="UP000181942">
    <property type="component" value="Unassembled WGS sequence"/>
</dbReference>
<dbReference type="EMBL" id="FONR01000015">
    <property type="protein sequence ID" value="SFG06465.1"/>
    <property type="molecule type" value="Genomic_DNA"/>
</dbReference>
<gene>
    <name evidence="1" type="ORF">SAMN02787118_115126</name>
</gene>
<dbReference type="OrthoDB" id="4349880at2"/>
<name>A0A1I2NR41_9ACTN</name>
<evidence type="ECO:0000313" key="2">
    <source>
        <dbReference type="Proteomes" id="UP000181942"/>
    </source>
</evidence>
<proteinExistence type="predicted"/>
<protein>
    <submittedName>
        <fullName evidence="1">Uncharacterized protein</fullName>
    </submittedName>
</protein>
<accession>A0A1I2NR41</accession>
<dbReference type="AlphaFoldDB" id="A0A1I2NR41"/>
<dbReference type="SUPFAM" id="SSF82171">
    <property type="entry name" value="DPP6 N-terminal domain-like"/>
    <property type="match status" value="1"/>
</dbReference>
<sequence length="736" mass="79645">MRIAKEDAEIIRRDCGPGVVEELTDWAREEGLTALYVRRPLWSVPGRSYTGASLLAVECAPPARMLVVKVLPAGVSAREPEALSAALDAAPDFARRHLVGQPFPARDLPDGRTLMFQEAAGDSLRDSTPLGSLDGEETDRVLAEVVRGLLTEWNGPAEERARAAVPEPVTASEFLRAELGDAWEGGGSVRAWGRGLGVLEPSPPWVYSDGLRLPNPYLMVTGGSAALPDPSVRVLRGRAHGDLHLDNIIVSRWEKEVRADEYHLIDLCTFRDRAALGRDLATLLLSALVPHIRHPLPPDQRHALLRFVVDPAATHRAEIVPKTAARVAAVRDTALLIMRERHWSESWELQFLLSLQAQALLFTSYTDLGDTGRTWCARLAAHAAGELLGRTAAGGTADPPSVRPARDSFEMPGLTGPRAPAAPAFVPDQAPRRKLWSAESGVRDKEAVVGFGPDHTVVVVDGRGGVRRWTVSGEELPGVGGRSPALRLGHQALVASLTHSVVAARPEELDIAHFPRDGGVRRAAPVRLGTDHFLVTSGGDVLATHDRNRLTVRRFDDGTPIESVVCPPALAASAVSTDGSVIAMASSRRVHIHRRGGEPLVKETVNSLPYARHRFLRALLPDPGCWLAVSPSGGHVGCVTFEEVVVWSVDDDKEVYRRPLGDRESLEGGGAAQMRLVCTDTGTLLWLKRGRLVCPTVGPAGTQLQQSGYYNDFAATRDGRRIATLDTTGRLDVWET</sequence>
<organism evidence="1 2">
    <name type="scientific">Streptomyces mirabilis</name>
    <dbReference type="NCBI Taxonomy" id="68239"/>
    <lineage>
        <taxon>Bacteria</taxon>
        <taxon>Bacillati</taxon>
        <taxon>Actinomycetota</taxon>
        <taxon>Actinomycetes</taxon>
        <taxon>Kitasatosporales</taxon>
        <taxon>Streptomycetaceae</taxon>
        <taxon>Streptomyces</taxon>
    </lineage>
</organism>
<evidence type="ECO:0000313" key="1">
    <source>
        <dbReference type="EMBL" id="SFG06465.1"/>
    </source>
</evidence>